<dbReference type="AlphaFoldDB" id="A0A0L0FVR5"/>
<dbReference type="InterPro" id="IPR036026">
    <property type="entry name" value="Seven-hairpin_glycosidases"/>
</dbReference>
<dbReference type="GO" id="GO:0000139">
    <property type="term" value="C:Golgi membrane"/>
    <property type="evidence" value="ECO:0007669"/>
    <property type="project" value="TreeGrafter"/>
</dbReference>
<accession>A0A0L0FVR5</accession>
<evidence type="ECO:0000256" key="2">
    <source>
        <dbReference type="ARBA" id="ARBA00004922"/>
    </source>
</evidence>
<keyword evidence="5 7" id="KW-1015">Disulfide bond</keyword>
<dbReference type="Gene3D" id="1.50.10.10">
    <property type="match status" value="1"/>
</dbReference>
<organism evidence="10 11">
    <name type="scientific">Sphaeroforma arctica JP610</name>
    <dbReference type="NCBI Taxonomy" id="667725"/>
    <lineage>
        <taxon>Eukaryota</taxon>
        <taxon>Ichthyosporea</taxon>
        <taxon>Ichthyophonida</taxon>
        <taxon>Sphaeroforma</taxon>
    </lineage>
</organism>
<dbReference type="OrthoDB" id="8118055at2759"/>
<keyword evidence="6" id="KW-0479">Metal-binding</keyword>
<dbReference type="EMBL" id="KQ242126">
    <property type="protein sequence ID" value="KNC80636.1"/>
    <property type="molecule type" value="Genomic_DNA"/>
</dbReference>
<evidence type="ECO:0000256" key="7">
    <source>
        <dbReference type="PIRSR" id="PIRSR601382-3"/>
    </source>
</evidence>
<evidence type="ECO:0000256" key="1">
    <source>
        <dbReference type="ARBA" id="ARBA00001913"/>
    </source>
</evidence>
<dbReference type="GO" id="GO:0004571">
    <property type="term" value="F:mannosyl-oligosaccharide 1,2-alpha-mannosidase activity"/>
    <property type="evidence" value="ECO:0007669"/>
    <property type="project" value="InterPro"/>
</dbReference>
<dbReference type="GO" id="GO:0005783">
    <property type="term" value="C:endoplasmic reticulum"/>
    <property type="evidence" value="ECO:0007669"/>
    <property type="project" value="TreeGrafter"/>
</dbReference>
<keyword evidence="6" id="KW-0106">Calcium</keyword>
<dbReference type="PANTHER" id="PTHR11742:SF6">
    <property type="entry name" value="MANNOSYL-OLIGOSACCHARIDE ALPHA-1,2-MANNOSIDASE IA-RELATED"/>
    <property type="match status" value="1"/>
</dbReference>
<dbReference type="Proteomes" id="UP000054560">
    <property type="component" value="Unassembled WGS sequence"/>
</dbReference>
<dbReference type="GO" id="GO:0005975">
    <property type="term" value="P:carbohydrate metabolic process"/>
    <property type="evidence" value="ECO:0007669"/>
    <property type="project" value="InterPro"/>
</dbReference>
<evidence type="ECO:0000256" key="9">
    <source>
        <dbReference type="SAM" id="MobiDB-lite"/>
    </source>
</evidence>
<evidence type="ECO:0000256" key="4">
    <source>
        <dbReference type="ARBA" id="ARBA00022801"/>
    </source>
</evidence>
<dbReference type="PANTHER" id="PTHR11742">
    <property type="entry name" value="MANNOSYL-OLIGOSACCHARIDE ALPHA-1,2-MANNOSIDASE-RELATED"/>
    <property type="match status" value="1"/>
</dbReference>
<keyword evidence="11" id="KW-1185">Reference proteome</keyword>
<feature type="disulfide bond" evidence="7">
    <location>
        <begin position="145"/>
        <end position="180"/>
    </location>
</feature>
<dbReference type="SUPFAM" id="SSF48225">
    <property type="entry name" value="Seven-hairpin glycosidases"/>
    <property type="match status" value="1"/>
</dbReference>
<sequence>MGRFVHLTTGKAHGRAAIAEFGTLQLEFEYLSDITGDRTYRDIVYIIRDTMNAAKTDNFYGANFVAGAKKPFTGKVTMGGEVDSFYEYLLKGWILGGRVDEVQEKMYYDMADAFMDHNWVNKTSVGGFSYLKENATTNNLEHLACFAGGMYGLGAQYTTGDRVKQNSRYMDVAEQMTRTCHQGYINTKTGLAGEKWTMDTKTGNPLKPSKGGLEYILRPETIESYVYMYRYTKDEKYREWGLEYIEALNTHAKVEFGYDSVKNVWTDRREFMDNTPSFFFAETLKYLYLLYSDDDTIGFNDFVFNTEAHPIPIKGRPSRDTPRYSGFSVTPPIKFGQRAHSQEAPDVEQAANVNVNHFKPKNKVDLVQGDRQVKQEDVFNDEPIPEGVNDAAKQVKRAQLRAQAEAEAQNNQAQPPRAAVVLKWDKPAQEEEKLADNDDEGVDKEDAKEGDLANGDIADGEQDDNIAVQNAGLNKEGYADKNGDEVVDNDVGGVQKDFEADEDLTNEDVYALNKEIEQLRKDVKKL</sequence>
<evidence type="ECO:0000256" key="3">
    <source>
        <dbReference type="ARBA" id="ARBA00007658"/>
    </source>
</evidence>
<gene>
    <name evidence="10" type="ORF">SARC_07013</name>
</gene>
<dbReference type="InterPro" id="IPR050749">
    <property type="entry name" value="Glycosyl_Hydrolase_47"/>
</dbReference>
<comment type="pathway">
    <text evidence="2">Protein modification; protein glycosylation.</text>
</comment>
<dbReference type="GO" id="GO:0005509">
    <property type="term" value="F:calcium ion binding"/>
    <property type="evidence" value="ECO:0007669"/>
    <property type="project" value="InterPro"/>
</dbReference>
<keyword evidence="8" id="KW-0326">Glycosidase</keyword>
<reference evidence="10 11" key="1">
    <citation type="submission" date="2011-02" db="EMBL/GenBank/DDBJ databases">
        <title>The Genome Sequence of Sphaeroforma arctica JP610.</title>
        <authorList>
            <consortium name="The Broad Institute Genome Sequencing Platform"/>
            <person name="Russ C."/>
            <person name="Cuomo C."/>
            <person name="Young S.K."/>
            <person name="Zeng Q."/>
            <person name="Gargeya S."/>
            <person name="Alvarado L."/>
            <person name="Berlin A."/>
            <person name="Chapman S.B."/>
            <person name="Chen Z."/>
            <person name="Freedman E."/>
            <person name="Gellesch M."/>
            <person name="Goldberg J."/>
            <person name="Griggs A."/>
            <person name="Gujja S."/>
            <person name="Heilman E."/>
            <person name="Heiman D."/>
            <person name="Howarth C."/>
            <person name="Mehta T."/>
            <person name="Neiman D."/>
            <person name="Pearson M."/>
            <person name="Roberts A."/>
            <person name="Saif S."/>
            <person name="Shea T."/>
            <person name="Shenoy N."/>
            <person name="Sisk P."/>
            <person name="Stolte C."/>
            <person name="Sykes S."/>
            <person name="White J."/>
            <person name="Yandava C."/>
            <person name="Burger G."/>
            <person name="Gray M.W."/>
            <person name="Holland P.W.H."/>
            <person name="King N."/>
            <person name="Lang F.B.F."/>
            <person name="Roger A.J."/>
            <person name="Ruiz-Trillo I."/>
            <person name="Haas B."/>
            <person name="Nusbaum C."/>
            <person name="Birren B."/>
        </authorList>
    </citation>
    <scope>NUCLEOTIDE SEQUENCE [LARGE SCALE GENOMIC DNA]</scope>
    <source>
        <strain evidence="10 11">JP610</strain>
    </source>
</reference>
<evidence type="ECO:0000313" key="11">
    <source>
        <dbReference type="Proteomes" id="UP000054560"/>
    </source>
</evidence>
<dbReference type="InterPro" id="IPR001382">
    <property type="entry name" value="Glyco_hydro_47"/>
</dbReference>
<evidence type="ECO:0000256" key="6">
    <source>
        <dbReference type="PIRSR" id="PIRSR601382-2"/>
    </source>
</evidence>
<dbReference type="STRING" id="667725.A0A0L0FVR5"/>
<dbReference type="GeneID" id="25907517"/>
<evidence type="ECO:0000313" key="10">
    <source>
        <dbReference type="EMBL" id="KNC80636.1"/>
    </source>
</evidence>
<dbReference type="Pfam" id="PF01532">
    <property type="entry name" value="Glyco_hydro_47"/>
    <property type="match status" value="1"/>
</dbReference>
<protein>
    <recommendedName>
        <fullName evidence="8">alpha-1,2-Mannosidase</fullName>
        <ecNumber evidence="8">3.2.1.-</ecNumber>
    </recommendedName>
</protein>
<name>A0A0L0FVR5_9EUKA</name>
<dbReference type="eggNOG" id="KOG2204">
    <property type="taxonomic scope" value="Eukaryota"/>
</dbReference>
<comment type="similarity">
    <text evidence="3 8">Belongs to the glycosyl hydrolase 47 family.</text>
</comment>
<dbReference type="RefSeq" id="XP_014154538.1">
    <property type="nucleotide sequence ID" value="XM_014299063.1"/>
</dbReference>
<dbReference type="EC" id="3.2.1.-" evidence="8"/>
<proteinExistence type="inferred from homology"/>
<dbReference type="PRINTS" id="PR00747">
    <property type="entry name" value="GLYHDRLASE47"/>
</dbReference>
<feature type="region of interest" description="Disordered" evidence="9">
    <location>
        <begin position="430"/>
        <end position="500"/>
    </location>
</feature>
<evidence type="ECO:0000256" key="5">
    <source>
        <dbReference type="ARBA" id="ARBA00023157"/>
    </source>
</evidence>
<feature type="binding site" evidence="6">
    <location>
        <position position="306"/>
    </location>
    <ligand>
        <name>Ca(2+)</name>
        <dbReference type="ChEBI" id="CHEBI:29108"/>
    </ligand>
</feature>
<evidence type="ECO:0000256" key="8">
    <source>
        <dbReference type="RuleBase" id="RU361193"/>
    </source>
</evidence>
<keyword evidence="4 8" id="KW-0378">Hydrolase</keyword>
<comment type="cofactor">
    <cofactor evidence="1 6">
        <name>Ca(2+)</name>
        <dbReference type="ChEBI" id="CHEBI:29108"/>
    </cofactor>
</comment>
<dbReference type="InterPro" id="IPR012341">
    <property type="entry name" value="6hp_glycosidase-like_sf"/>
</dbReference>